<dbReference type="KEGG" id="vpo:Kpol_354p4"/>
<dbReference type="OMA" id="LLMCGQF"/>
<sequence length="855" mass="98385">MSFTTNNDHAFDRLKDKDYTNSSSKVLNDLVETSKNLPNDSSEFESIQLSINEIRKRASGLRKDKEAKQIDHTKAHYLLAGSGISVEDVDNSIKSLQSIHIIEHHVPNKQLEGELDNYLRLKKDENIISSIEKLLSTASKDFDSFVSQNLNLDWEQHKDEVRENFGILVKRKNMDSYKSGSRSVTPAVPKWGGNNNSILDSSSGFRLNVNENYLLRDKFERYAKIIHAFNNARQVRRDFPLVNEIISMLNSSGDSKNRQIMESWYVLRDICTSKVDDVVIRSRLYLEKQFMEYIDDLYKKNPNEGLPTNINKVKSFIDYKLKKSDNTWVLNNLTIVNGIPIWALMFFLLRAGLTQEALEVAYNNKSSFKKVEQSFLVYFKAYITSSDRKLPAEFAAKLHIEYNQHIKSSLDGDPFRLAVYKMIGRCDLSRKNISAVTLSLEDWLWYHFMLIKNDVSDNDPVYERYTLEDFQNIISSYGESRFSNLYLQVLLLSGMYELAVQHAYSISEIDGIHFSIALANSRLLNITCTPINCQPNQIVVMNGIKCEINFAALLGNYIRSFKHSDPRIAAEYLILIGLTDSEEQISICHEAIRELVLETKEFTILLGKINRDGTRIPGVLEERQPLLHLKDEKQFLHKITEQAALRADEDGRVNDSLLLYQLSEEFDVVITIVNDLLGDLLSSTDLDQPLFGIADNPETNYILMADRLMQIYTDNLEISKKVHTKNKETCLLLLRIADARRTYTAQQWQNTLSQIEELDLIPFTNEVEARRQAQNLMSLEKNLVKNIPNLLMMTMTCISKIIQDLNESTFQSITKTQQIESLKKVARNCMVYAGMIQYKMPRETYSSLIRLDIAL</sequence>
<name>A7TSJ8_VANPO</name>
<dbReference type="STRING" id="436907.A7TSJ8"/>
<accession>A7TSJ8</accession>
<dbReference type="AlphaFoldDB" id="A7TSJ8"/>
<evidence type="ECO:0000313" key="5">
    <source>
        <dbReference type="EMBL" id="EDO14756.1"/>
    </source>
</evidence>
<protein>
    <recommendedName>
        <fullName evidence="4">Nuclear pore protein</fullName>
    </recommendedName>
</protein>
<reference evidence="5 6" key="1">
    <citation type="journal article" date="2007" name="Proc. Natl. Acad. Sci. U.S.A.">
        <title>Independent sorting-out of thousands of duplicated gene pairs in two yeast species descended from a whole-genome duplication.</title>
        <authorList>
            <person name="Scannell D.R."/>
            <person name="Frank A.C."/>
            <person name="Conant G.C."/>
            <person name="Byrne K.P."/>
            <person name="Woolfit M."/>
            <person name="Wolfe K.H."/>
        </authorList>
    </citation>
    <scope>NUCLEOTIDE SEQUENCE [LARGE SCALE GENOMIC DNA]</scope>
    <source>
        <strain evidence="6">ATCC 22028 / DSM 70294 / BCRC 21397 / CBS 2163 / NBRC 10782 / NRRL Y-8283 / UCD 57-17</strain>
    </source>
</reference>
<evidence type="ECO:0000256" key="4">
    <source>
        <dbReference type="RuleBase" id="RU364035"/>
    </source>
</evidence>
<comment type="similarity">
    <text evidence="2 4">Belongs to the nucleoporin interacting component (NIC) family.</text>
</comment>
<keyword evidence="4" id="KW-0509">mRNA transport</keyword>
<keyword evidence="4" id="KW-0811">Translocation</keyword>
<dbReference type="GO" id="GO:0017056">
    <property type="term" value="F:structural constituent of nuclear pore"/>
    <property type="evidence" value="ECO:0007669"/>
    <property type="project" value="InterPro"/>
</dbReference>
<comment type="subcellular location">
    <subcellularLocation>
        <location evidence="1">Nucleus envelope</location>
    </subcellularLocation>
    <subcellularLocation>
        <location evidence="4">Nucleus</location>
        <location evidence="4">Nuclear pore complex</location>
    </subcellularLocation>
</comment>
<dbReference type="GO" id="GO:0005643">
    <property type="term" value="C:nuclear pore"/>
    <property type="evidence" value="ECO:0007669"/>
    <property type="project" value="UniProtKB-SubCell"/>
</dbReference>
<keyword evidence="4" id="KW-0813">Transport</keyword>
<proteinExistence type="inferred from homology"/>
<dbReference type="PhylomeDB" id="A7TSJ8"/>
<dbReference type="OrthoDB" id="1918363at2759"/>
<dbReference type="InterPro" id="IPR007231">
    <property type="entry name" value="Nucleoporin_int_Nup93/Nic96"/>
</dbReference>
<evidence type="ECO:0000256" key="3">
    <source>
        <dbReference type="ARBA" id="ARBA00023242"/>
    </source>
</evidence>
<evidence type="ECO:0000256" key="2">
    <source>
        <dbReference type="ARBA" id="ARBA00010186"/>
    </source>
</evidence>
<dbReference type="GeneID" id="5542778"/>
<dbReference type="FunCoup" id="A7TSJ8">
    <property type="interactions" value="1205"/>
</dbReference>
<evidence type="ECO:0000313" key="6">
    <source>
        <dbReference type="Proteomes" id="UP000000267"/>
    </source>
</evidence>
<keyword evidence="4" id="KW-0906">Nuclear pore complex</keyword>
<organism evidence="6">
    <name type="scientific">Vanderwaltozyma polyspora (strain ATCC 22028 / DSM 70294 / BCRC 21397 / CBS 2163 / NBRC 10782 / NRRL Y-8283 / UCD 57-17)</name>
    <name type="common">Kluyveromyces polysporus</name>
    <dbReference type="NCBI Taxonomy" id="436907"/>
    <lineage>
        <taxon>Eukaryota</taxon>
        <taxon>Fungi</taxon>
        <taxon>Dikarya</taxon>
        <taxon>Ascomycota</taxon>
        <taxon>Saccharomycotina</taxon>
        <taxon>Saccharomycetes</taxon>
        <taxon>Saccharomycetales</taxon>
        <taxon>Saccharomycetaceae</taxon>
        <taxon>Vanderwaltozyma</taxon>
    </lineage>
</organism>
<dbReference type="eggNOG" id="KOG2168">
    <property type="taxonomic scope" value="Eukaryota"/>
</dbReference>
<keyword evidence="3 4" id="KW-0539">Nucleus</keyword>
<dbReference type="Proteomes" id="UP000000267">
    <property type="component" value="Unassembled WGS sequence"/>
</dbReference>
<evidence type="ECO:0000256" key="1">
    <source>
        <dbReference type="ARBA" id="ARBA00004259"/>
    </source>
</evidence>
<dbReference type="GO" id="GO:0016973">
    <property type="term" value="P:poly(A)+ mRNA export from nucleus"/>
    <property type="evidence" value="ECO:0007669"/>
    <property type="project" value="TreeGrafter"/>
</dbReference>
<dbReference type="EMBL" id="DS480514">
    <property type="protein sequence ID" value="EDO14756.1"/>
    <property type="molecule type" value="Genomic_DNA"/>
</dbReference>
<keyword evidence="6" id="KW-1185">Reference proteome</keyword>
<keyword evidence="4" id="KW-0472">Membrane</keyword>
<dbReference type="Pfam" id="PF04097">
    <property type="entry name" value="Nic96"/>
    <property type="match status" value="1"/>
</dbReference>
<dbReference type="InParanoid" id="A7TSJ8"/>
<dbReference type="HOGENOM" id="CLU_011846_0_0_1"/>
<dbReference type="RefSeq" id="XP_001642614.1">
    <property type="nucleotide sequence ID" value="XM_001642564.1"/>
</dbReference>
<gene>
    <name evidence="5" type="ORF">Kpol_354p4</name>
</gene>
<dbReference type="GO" id="GO:0006606">
    <property type="term" value="P:protein import into nucleus"/>
    <property type="evidence" value="ECO:0007669"/>
    <property type="project" value="TreeGrafter"/>
</dbReference>
<keyword evidence="4" id="KW-0653">Protein transport</keyword>
<dbReference type="PANTHER" id="PTHR11225:SF4">
    <property type="entry name" value="NUCLEAR PORE COMPLEX PROTEIN NUP93"/>
    <property type="match status" value="1"/>
</dbReference>
<dbReference type="PANTHER" id="PTHR11225">
    <property type="entry name" value="NUCLEAR PORE COMPLEX PROTEIN NUP93 NUCLEOPORIN NUP93 DEAD EYE PROTEIN"/>
    <property type="match status" value="1"/>
</dbReference>